<sequence>MRKEAPGNTKRVLLLGGTGDALAIARALPPAHVYSLAGLGRVPGDLACTVRVGGFGGIDGLVRYLRAENIALVVDATHPYAAQMSRHAHDACTLADVPLWAVRRPAWQPQPGDDWRDAAGWREIVDRIAPFHRPLFTLGREALGHLHEIPASQYWTVRCLEAHAGNERAKVIDARGPFHLEGERALFGAAGIDVIVSKNSGGRATEAKLAVARERGLPVVMLTRPSLPDADTMFDDAASARDALLNWLDRIHLSET</sequence>
<comment type="caution">
    <text evidence="4">The sequence shown here is derived from an EMBL/GenBank/DDBJ whole genome shotgun (WGS) entry which is preliminary data.</text>
</comment>
<protein>
    <submittedName>
        <fullName evidence="4">Cobalt-precorrin-6A reductase</fullName>
        <ecNumber evidence="4">1.3.1.106</ecNumber>
    </submittedName>
</protein>
<dbReference type="NCBIfam" id="NF005969">
    <property type="entry name" value="PRK08057.1-3"/>
    <property type="match status" value="1"/>
</dbReference>
<dbReference type="RefSeq" id="WP_250484837.1">
    <property type="nucleotide sequence ID" value="NZ_JAQQDB010000031.1"/>
</dbReference>
<reference evidence="4 5" key="1">
    <citation type="journal article" date="2024" name="Chem. Sci.">
        <title>Discovery of megapolipeptins by genome mining of a Burkholderiales bacteria collection.</title>
        <authorList>
            <person name="Paulo B.S."/>
            <person name="Recchia M.J.J."/>
            <person name="Lee S."/>
            <person name="Fergusson C.H."/>
            <person name="Romanowski S.B."/>
            <person name="Hernandez A."/>
            <person name="Krull N."/>
            <person name="Liu D.Y."/>
            <person name="Cavanagh H."/>
            <person name="Bos A."/>
            <person name="Gray C.A."/>
            <person name="Murphy B.T."/>
            <person name="Linington R.G."/>
            <person name="Eustaquio A.S."/>
        </authorList>
    </citation>
    <scope>NUCLEOTIDE SEQUENCE [LARGE SCALE GENOMIC DNA]</scope>
    <source>
        <strain evidence="4 5">RL17-374-BIF-D</strain>
    </source>
</reference>
<name>A0ABW9CRG1_9BURK</name>
<dbReference type="NCBIfam" id="NF005968">
    <property type="entry name" value="PRK08057.1-2"/>
    <property type="match status" value="1"/>
</dbReference>
<gene>
    <name evidence="4" type="ORF">PQR08_27330</name>
</gene>
<evidence type="ECO:0000313" key="5">
    <source>
        <dbReference type="Proteomes" id="UP001629462"/>
    </source>
</evidence>
<dbReference type="PROSITE" id="PS51014">
    <property type="entry name" value="COBK_CBIJ"/>
    <property type="match status" value="1"/>
</dbReference>
<dbReference type="InterPro" id="IPR003723">
    <property type="entry name" value="Precorrin-6x_reduct"/>
</dbReference>
<organism evidence="4 5">
    <name type="scientific">Caballeronia jiangsuensis</name>
    <dbReference type="NCBI Taxonomy" id="1458357"/>
    <lineage>
        <taxon>Bacteria</taxon>
        <taxon>Pseudomonadati</taxon>
        <taxon>Pseudomonadota</taxon>
        <taxon>Betaproteobacteria</taxon>
        <taxon>Burkholderiales</taxon>
        <taxon>Burkholderiaceae</taxon>
        <taxon>Caballeronia</taxon>
    </lineage>
</organism>
<dbReference type="PANTHER" id="PTHR36925">
    <property type="entry name" value="COBALT-PRECORRIN-6A REDUCTASE"/>
    <property type="match status" value="1"/>
</dbReference>
<keyword evidence="3 4" id="KW-0560">Oxidoreductase</keyword>
<keyword evidence="5" id="KW-1185">Reference proteome</keyword>
<dbReference type="EC" id="1.3.1.106" evidence="4"/>
<evidence type="ECO:0000256" key="2">
    <source>
        <dbReference type="ARBA" id="ARBA00022573"/>
    </source>
</evidence>
<dbReference type="GO" id="GO:0016491">
    <property type="term" value="F:oxidoreductase activity"/>
    <property type="evidence" value="ECO:0007669"/>
    <property type="project" value="UniProtKB-KW"/>
</dbReference>
<evidence type="ECO:0000313" key="4">
    <source>
        <dbReference type="EMBL" id="MFM0521146.1"/>
    </source>
</evidence>
<accession>A0ABW9CRG1</accession>
<dbReference type="Pfam" id="PF02571">
    <property type="entry name" value="CbiJ"/>
    <property type="match status" value="1"/>
</dbReference>
<dbReference type="EMBL" id="JAQQDB010000031">
    <property type="protein sequence ID" value="MFM0521146.1"/>
    <property type="molecule type" value="Genomic_DNA"/>
</dbReference>
<proteinExistence type="predicted"/>
<keyword evidence="2" id="KW-0169">Cobalamin biosynthesis</keyword>
<dbReference type="Proteomes" id="UP001629462">
    <property type="component" value="Unassembled WGS sequence"/>
</dbReference>
<dbReference type="PANTHER" id="PTHR36925:SF1">
    <property type="entry name" value="COBALT-PRECORRIN-6A REDUCTASE"/>
    <property type="match status" value="1"/>
</dbReference>
<evidence type="ECO:0000256" key="3">
    <source>
        <dbReference type="ARBA" id="ARBA00023002"/>
    </source>
</evidence>
<evidence type="ECO:0000256" key="1">
    <source>
        <dbReference type="ARBA" id="ARBA00004953"/>
    </source>
</evidence>
<comment type="pathway">
    <text evidence="1">Cofactor biosynthesis; adenosylcobalamin biosynthesis.</text>
</comment>